<dbReference type="Gene3D" id="2.30.180.10">
    <property type="entry name" value="FAS1 domain"/>
    <property type="match status" value="2"/>
</dbReference>
<dbReference type="Pfam" id="PF02469">
    <property type="entry name" value="Fasciclin"/>
    <property type="match status" value="2"/>
</dbReference>
<dbReference type="EnsemblMetazoa" id="CLYHEMT024927.1">
    <property type="protein sequence ID" value="CLYHEMP024927.1"/>
    <property type="gene ID" value="CLYHEMG024927"/>
</dbReference>
<organism evidence="4 5">
    <name type="scientific">Clytia hemisphaerica</name>
    <dbReference type="NCBI Taxonomy" id="252671"/>
    <lineage>
        <taxon>Eukaryota</taxon>
        <taxon>Metazoa</taxon>
        <taxon>Cnidaria</taxon>
        <taxon>Hydrozoa</taxon>
        <taxon>Hydroidolina</taxon>
        <taxon>Leptothecata</taxon>
        <taxon>Obeliida</taxon>
        <taxon>Clytiidae</taxon>
        <taxon>Clytia</taxon>
    </lineage>
</organism>
<dbReference type="RefSeq" id="XP_066926270.1">
    <property type="nucleotide sequence ID" value="XM_067070169.1"/>
</dbReference>
<feature type="signal peptide" evidence="1">
    <location>
        <begin position="1"/>
        <end position="18"/>
    </location>
</feature>
<keyword evidence="5" id="KW-1185">Reference proteome</keyword>
<evidence type="ECO:0000313" key="5">
    <source>
        <dbReference type="Proteomes" id="UP000594262"/>
    </source>
</evidence>
<keyword evidence="1" id="KW-0732">Signal</keyword>
<protein>
    <recommendedName>
        <fullName evidence="6">VWFA domain-containing protein</fullName>
    </recommendedName>
</protein>
<evidence type="ECO:0000256" key="1">
    <source>
        <dbReference type="SAM" id="SignalP"/>
    </source>
</evidence>
<dbReference type="SUPFAM" id="SSF82153">
    <property type="entry name" value="FAS1 domain"/>
    <property type="match status" value="2"/>
</dbReference>
<accession>A0A7M5XKF8</accession>
<dbReference type="SMART" id="SM00327">
    <property type="entry name" value="VWA"/>
    <property type="match status" value="1"/>
</dbReference>
<dbReference type="InterPro" id="IPR036465">
    <property type="entry name" value="vWFA_dom_sf"/>
</dbReference>
<dbReference type="AlphaFoldDB" id="A0A7M5XKF8"/>
<dbReference type="InterPro" id="IPR036378">
    <property type="entry name" value="FAS1_dom_sf"/>
</dbReference>
<dbReference type="Proteomes" id="UP000594262">
    <property type="component" value="Unplaced"/>
</dbReference>
<evidence type="ECO:0000259" key="3">
    <source>
        <dbReference type="PROSITE" id="PS50234"/>
    </source>
</evidence>
<dbReference type="PANTHER" id="PTHR24020">
    <property type="entry name" value="COLLAGEN ALPHA"/>
    <property type="match status" value="1"/>
</dbReference>
<feature type="domain" description="FAS1" evidence="2">
    <location>
        <begin position="643"/>
        <end position="773"/>
    </location>
</feature>
<name>A0A7M5XKF8_9CNID</name>
<sequence>MKFLGGFVLLALFQLSQQQIGIGGLPMFGSFGSLKDTSSRFKPSGLGSLPSILKNKKTCNGKQKNILVVFESPTKNRLNDFPSIRNFYRDLTAEFDKDGCIRFGFLLSDQRIVEVKNMAHSIGVRPNINTGINILRNQKPKENLLTIINNIEKGRYFDGSKEGSEKIVMFVLTSSKQDGFPPLSTAVKGIQGAMNVNGNELPTFTFTILAVGINEGAQEDLNRITLSPNRVITSQSWGGLSKNSGVYKSITNMASNPPAYGQSTAPTAFQSNLFGGLNTLKDTSNEGDQLVLAALAEEEKCHQAVDIAFLVDSSHSIRLDWQKELFFVQQIAHRFNISEAGAHAGVVVFSDLSHTTRVEIKMKDYLNWKDFNEAVKNLPYIGYRTRMDLAFNRTHQELFTKEGGVREAIIPRLVILITDGKQNPTKSNDKTEAYDPVQTSKPLYEHPNTAIIAIGVTKDVDREQLNQITRDPSKVSVVDSIEELISKEFVKQISKKLCEAPAKIPTQPPAVTTTCAPPKVNFTCQGVGKCSSCCGSNDVYINIFQSSGNYVMQGMKLTQTDGKMSGSNIPSTTTNINLSSTEDIINAITTLLPQQKDLAERLRKILDKHPSVAGGLASPLRASPGVADLKRKRRSIEFSNTGSEFTIYDLAKTAGCGLFVKSLHKHNLLHFLRQPKHLNDGPTLFCPTDDAFRKFLRQPRAGLNEKDDVLLYHLVSEIIAPTTVRSQHHGAVLHLGISALSGNRITALKVEEANILYHIRNERMVLSVIDEVLIPPTASLLQVLKTMDMKQTSMFRSLLDMSGFNASDFEQVDKICFESGACVGMHKNLQQKFTQSSPLTVLAPTNREMLSMKKFELNNLYTDKKYRDLWLRQHVFVGQITSGNNAEHEEVMVSSDSSHSAATRVRGLETSQIKLNVFGRVYDVMKGPMKFREGSVYIVEQE</sequence>
<dbReference type="GeneID" id="136813671"/>
<evidence type="ECO:0000259" key="2">
    <source>
        <dbReference type="PROSITE" id="PS50213"/>
    </source>
</evidence>
<dbReference type="InterPro" id="IPR000782">
    <property type="entry name" value="FAS1_domain"/>
</dbReference>
<proteinExistence type="predicted"/>
<dbReference type="InterPro" id="IPR050525">
    <property type="entry name" value="ECM_Assembly_Org"/>
</dbReference>
<dbReference type="OrthoDB" id="5987692at2759"/>
<dbReference type="PROSITE" id="PS50234">
    <property type="entry name" value="VWFA"/>
    <property type="match status" value="1"/>
</dbReference>
<dbReference type="InterPro" id="IPR002035">
    <property type="entry name" value="VWF_A"/>
</dbReference>
<dbReference type="PANTHER" id="PTHR24020:SF20">
    <property type="entry name" value="PH DOMAIN-CONTAINING PROTEIN"/>
    <property type="match status" value="1"/>
</dbReference>
<evidence type="ECO:0008006" key="6">
    <source>
        <dbReference type="Google" id="ProtNLM"/>
    </source>
</evidence>
<dbReference type="Pfam" id="PF00092">
    <property type="entry name" value="VWA"/>
    <property type="match status" value="1"/>
</dbReference>
<dbReference type="PROSITE" id="PS50213">
    <property type="entry name" value="FAS1"/>
    <property type="match status" value="1"/>
</dbReference>
<evidence type="ECO:0000313" key="4">
    <source>
        <dbReference type="EnsemblMetazoa" id="CLYHEMP024927.1"/>
    </source>
</evidence>
<dbReference type="SUPFAM" id="SSF53300">
    <property type="entry name" value="vWA-like"/>
    <property type="match status" value="1"/>
</dbReference>
<dbReference type="Gene3D" id="3.40.50.410">
    <property type="entry name" value="von Willebrand factor, type A domain"/>
    <property type="match status" value="1"/>
</dbReference>
<reference evidence="4" key="1">
    <citation type="submission" date="2021-01" db="UniProtKB">
        <authorList>
            <consortium name="EnsemblMetazoa"/>
        </authorList>
    </citation>
    <scope>IDENTIFICATION</scope>
</reference>
<feature type="chain" id="PRO_5029773005" description="VWFA domain-containing protein" evidence="1">
    <location>
        <begin position="19"/>
        <end position="942"/>
    </location>
</feature>
<feature type="domain" description="VWFA" evidence="3">
    <location>
        <begin position="306"/>
        <end position="493"/>
    </location>
</feature>